<dbReference type="InterPro" id="IPR021858">
    <property type="entry name" value="Fun_TF"/>
</dbReference>
<dbReference type="Gene3D" id="4.10.240.10">
    <property type="entry name" value="Zn(2)-C6 fungal-type DNA-binding domain"/>
    <property type="match status" value="1"/>
</dbReference>
<dbReference type="SUPFAM" id="SSF57701">
    <property type="entry name" value="Zn2/Cys6 DNA-binding domain"/>
    <property type="match status" value="1"/>
</dbReference>
<protein>
    <recommendedName>
        <fullName evidence="4">Zn(2)-C6 fungal-type domain-containing protein</fullName>
    </recommendedName>
</protein>
<dbReference type="Pfam" id="PF00172">
    <property type="entry name" value="Zn_clus"/>
    <property type="match status" value="1"/>
</dbReference>
<proteinExistence type="predicted"/>
<dbReference type="GO" id="GO:0000981">
    <property type="term" value="F:DNA-binding transcription factor activity, RNA polymerase II-specific"/>
    <property type="evidence" value="ECO:0007669"/>
    <property type="project" value="InterPro"/>
</dbReference>
<keyword evidence="2" id="KW-0539">Nucleus</keyword>
<dbReference type="GO" id="GO:0005634">
    <property type="term" value="C:nucleus"/>
    <property type="evidence" value="ECO:0007669"/>
    <property type="project" value="UniProtKB-SubCell"/>
</dbReference>
<dbReference type="PANTHER" id="PTHR37534">
    <property type="entry name" value="TRANSCRIPTIONAL ACTIVATOR PROTEIN UGA3"/>
    <property type="match status" value="1"/>
</dbReference>
<sequence>MSGYYHPNQHGLPQYYHVGPNGLPITTFSSAPPLMAPDGSVPYDIHGGPLYHGGPYPQYSEPEYQSSYAHPYEDAAGAAQGGHVRSRRRSGVDNVKHRRTRSGCFTCRQRRVKCDEQHPVCERCRKGNRECVYPDPQTGLKPGRKDSKSSSKSPTDGSSPEKDEDDEDAPGRLPAIKDEDEGDAESDYGTTVKREPRDTSGTPSLTLDRSPSPPTETSSTAARPGSRPALSRKPSMQTAKAILPHGKATPALPKDVRFYLESFKTDMSHHHYALKHDSKGFFKHEFLALAMKHEPLRYAMVGYTAYFHTLTKPDGQIPHFLQYYNESVSRLRASITKNRKQGLSTFLTILQLASIEEVLGDWVNLLGHQKAAYEILTRLYTPESITKTELLRKVLLWYSRFDLFVGFQSGGESVLSREWYVTIHNWYAKKAKESPENLDLKYEERFANSRLVAKDSNELFAKKAKGVITDESFMEELPKLTERMKDLEDSIDPALLDPSYFVKDLPGEPDPADDIVNPYEAGVIWGGSRWTSNYLLMDTYGILFMFHLQVSMALRRPPPPDLTKKALRVAQVFEAICKYPKSPPGAILEAQATLAIATLFLPKDPRTVQWCRRTFARIESSGYIYSNTMRNRMLEQWGLEHSDWWLPNDEDCPRIIRSIKDFIQERTTAPKDQTSEDLREMKGIFSTLTISDSPPDEHMEIAPIEGVLASGTAPPPRHDETIVYTGSSPGF</sequence>
<dbReference type="GO" id="GO:0000976">
    <property type="term" value="F:transcription cis-regulatory region binding"/>
    <property type="evidence" value="ECO:0007669"/>
    <property type="project" value="TreeGrafter"/>
</dbReference>
<dbReference type="EMBL" id="MU006578">
    <property type="protein sequence ID" value="KAF2746351.1"/>
    <property type="molecule type" value="Genomic_DNA"/>
</dbReference>
<dbReference type="InterPro" id="IPR001138">
    <property type="entry name" value="Zn2Cys6_DnaBD"/>
</dbReference>
<dbReference type="InterPro" id="IPR036864">
    <property type="entry name" value="Zn2-C6_fun-type_DNA-bd_sf"/>
</dbReference>
<evidence type="ECO:0000259" key="4">
    <source>
        <dbReference type="PROSITE" id="PS50048"/>
    </source>
</evidence>
<comment type="subcellular location">
    <subcellularLocation>
        <location evidence="1">Nucleus</location>
    </subcellularLocation>
</comment>
<gene>
    <name evidence="5" type="ORF">M011DRAFT_93243</name>
</gene>
<dbReference type="OrthoDB" id="5278208at2759"/>
<name>A0A6A6VAN5_9PLEO</name>
<feature type="compositionally biased region" description="Polar residues" evidence="3">
    <location>
        <begin position="199"/>
        <end position="209"/>
    </location>
</feature>
<evidence type="ECO:0000256" key="2">
    <source>
        <dbReference type="ARBA" id="ARBA00023242"/>
    </source>
</evidence>
<dbReference type="CDD" id="cd00067">
    <property type="entry name" value="GAL4"/>
    <property type="match status" value="1"/>
</dbReference>
<dbReference type="PANTHER" id="PTHR37534:SF10">
    <property type="entry name" value="ZN(II)2CYS6 TRANSCRIPTION FACTOR (EUROFUNG)"/>
    <property type="match status" value="1"/>
</dbReference>
<dbReference type="PROSITE" id="PS50048">
    <property type="entry name" value="ZN2_CY6_FUNGAL_2"/>
    <property type="match status" value="1"/>
</dbReference>
<keyword evidence="6" id="KW-1185">Reference proteome</keyword>
<evidence type="ECO:0000313" key="6">
    <source>
        <dbReference type="Proteomes" id="UP000799440"/>
    </source>
</evidence>
<reference evidence="5" key="1">
    <citation type="journal article" date="2020" name="Stud. Mycol.">
        <title>101 Dothideomycetes genomes: a test case for predicting lifestyles and emergence of pathogens.</title>
        <authorList>
            <person name="Haridas S."/>
            <person name="Albert R."/>
            <person name="Binder M."/>
            <person name="Bloem J."/>
            <person name="Labutti K."/>
            <person name="Salamov A."/>
            <person name="Andreopoulos B."/>
            <person name="Baker S."/>
            <person name="Barry K."/>
            <person name="Bills G."/>
            <person name="Bluhm B."/>
            <person name="Cannon C."/>
            <person name="Castanera R."/>
            <person name="Culley D."/>
            <person name="Daum C."/>
            <person name="Ezra D."/>
            <person name="Gonzalez J."/>
            <person name="Henrissat B."/>
            <person name="Kuo A."/>
            <person name="Liang C."/>
            <person name="Lipzen A."/>
            <person name="Lutzoni F."/>
            <person name="Magnuson J."/>
            <person name="Mondo S."/>
            <person name="Nolan M."/>
            <person name="Ohm R."/>
            <person name="Pangilinan J."/>
            <person name="Park H.-J."/>
            <person name="Ramirez L."/>
            <person name="Alfaro M."/>
            <person name="Sun H."/>
            <person name="Tritt A."/>
            <person name="Yoshinaga Y."/>
            <person name="Zwiers L.-H."/>
            <person name="Turgeon B."/>
            <person name="Goodwin S."/>
            <person name="Spatafora J."/>
            <person name="Crous P."/>
            <person name="Grigoriev I."/>
        </authorList>
    </citation>
    <scope>NUCLEOTIDE SEQUENCE</scope>
    <source>
        <strain evidence="5">CBS 119925</strain>
    </source>
</reference>
<accession>A0A6A6VAN5</accession>
<dbReference type="SMART" id="SM00066">
    <property type="entry name" value="GAL4"/>
    <property type="match status" value="1"/>
</dbReference>
<feature type="region of interest" description="Disordered" evidence="3">
    <location>
        <begin position="129"/>
        <end position="237"/>
    </location>
</feature>
<feature type="region of interest" description="Disordered" evidence="3">
    <location>
        <begin position="78"/>
        <end position="97"/>
    </location>
</feature>
<dbReference type="PROSITE" id="PS00463">
    <property type="entry name" value="ZN2_CY6_FUNGAL_1"/>
    <property type="match status" value="1"/>
</dbReference>
<feature type="domain" description="Zn(2)-C6 fungal-type" evidence="4">
    <location>
        <begin position="103"/>
        <end position="133"/>
    </location>
</feature>
<organism evidence="5 6">
    <name type="scientific">Sporormia fimetaria CBS 119925</name>
    <dbReference type="NCBI Taxonomy" id="1340428"/>
    <lineage>
        <taxon>Eukaryota</taxon>
        <taxon>Fungi</taxon>
        <taxon>Dikarya</taxon>
        <taxon>Ascomycota</taxon>
        <taxon>Pezizomycotina</taxon>
        <taxon>Dothideomycetes</taxon>
        <taxon>Pleosporomycetidae</taxon>
        <taxon>Pleosporales</taxon>
        <taxon>Sporormiaceae</taxon>
        <taxon>Sporormia</taxon>
    </lineage>
</organism>
<dbReference type="GO" id="GO:0045944">
    <property type="term" value="P:positive regulation of transcription by RNA polymerase II"/>
    <property type="evidence" value="ECO:0007669"/>
    <property type="project" value="TreeGrafter"/>
</dbReference>
<evidence type="ECO:0000256" key="1">
    <source>
        <dbReference type="ARBA" id="ARBA00004123"/>
    </source>
</evidence>
<dbReference type="Pfam" id="PF11951">
    <property type="entry name" value="Fungal_trans_2"/>
    <property type="match status" value="1"/>
</dbReference>
<evidence type="ECO:0000256" key="3">
    <source>
        <dbReference type="SAM" id="MobiDB-lite"/>
    </source>
</evidence>
<dbReference type="AlphaFoldDB" id="A0A6A6VAN5"/>
<dbReference type="Proteomes" id="UP000799440">
    <property type="component" value="Unassembled WGS sequence"/>
</dbReference>
<evidence type="ECO:0000313" key="5">
    <source>
        <dbReference type="EMBL" id="KAF2746351.1"/>
    </source>
</evidence>
<dbReference type="GO" id="GO:0008270">
    <property type="term" value="F:zinc ion binding"/>
    <property type="evidence" value="ECO:0007669"/>
    <property type="project" value="InterPro"/>
</dbReference>